<reference evidence="2" key="1">
    <citation type="journal article" date="2020" name="mSystems">
        <title>Genome- and Community-Level Interaction Insights into Carbon Utilization and Element Cycling Functions of Hydrothermarchaeota in Hydrothermal Sediment.</title>
        <authorList>
            <person name="Zhou Z."/>
            <person name="Liu Y."/>
            <person name="Xu W."/>
            <person name="Pan J."/>
            <person name="Luo Z.H."/>
            <person name="Li M."/>
        </authorList>
    </citation>
    <scope>NUCLEOTIDE SEQUENCE [LARGE SCALE GENOMIC DNA]</scope>
    <source>
        <strain evidence="2">SpSt-876</strain>
    </source>
</reference>
<evidence type="ECO:0000256" key="1">
    <source>
        <dbReference type="SAM" id="Phobius"/>
    </source>
</evidence>
<dbReference type="InterPro" id="IPR029062">
    <property type="entry name" value="Class_I_gatase-like"/>
</dbReference>
<sequence length="670" mass="76416">MIGIFVSLILLVLAIFVYYNDLRARQYRWLFCLRILVVLFLGFILIGNIISFTFMRSPKVPLIWLIDVSPSMKDKLSQAKECLLNFAKTKYKAEYLAFADSVFGLAKIENLVIQGSKTDIAKALATAKKRNPGALVLLSDGQHNTLSDPVKVAQTLPFLVYSVGVGETARHDVAIRNLIVRQQVYLGETTECIIRIQSQGLGNKKAKVTLLEQSQELQQKEIILSEPLIEQELIFQIVPNEIGRRFYKIKITEFAEEENLANNQKEFSIQVLKSKMKVIYLSNAPSYNTRFILNALKSEMTEFLPVIAFQGNRFQTPTERGMQDFAFKLDCDVLIVDNLDASQLPVGISNQIQKYVLDGGGVLILAGERFRLNPILALLAPFVHNQKVIRKEVFFKLTEQGIGVPIFFQDGENLLANTPPLLGVMEVKEPQEGTKVWAIADPLNIPLIGYRKFGKGKVIEITGFPLWRFGFYGKDLEKPQEKFKRFLNQVNRFLALKEFEQFTLVTDQAVYSLGEKATFTFYAYQDDGRPYSGLDVNLIIDSTKIPMVEIGDGIYEKTLDALPPKDYIVKAICQFDTIKLGEAKTEFKVTETNIEMIDTRLNAELLRRIAQATGGEYFDLKSFLQDQYEFTLAQYRKTVQFNPRQSPYLYLILVGLFLIELYFRKRRGLM</sequence>
<keyword evidence="1" id="KW-0812">Transmembrane</keyword>
<dbReference type="AlphaFoldDB" id="A0A7C6A983"/>
<proteinExistence type="predicted"/>
<dbReference type="SUPFAM" id="SSF53300">
    <property type="entry name" value="vWA-like"/>
    <property type="match status" value="1"/>
</dbReference>
<feature type="transmembrane region" description="Helical" evidence="1">
    <location>
        <begin position="6"/>
        <end position="22"/>
    </location>
</feature>
<dbReference type="Gene3D" id="3.40.50.880">
    <property type="match status" value="1"/>
</dbReference>
<accession>A0A7C6A983</accession>
<organism evidence="2">
    <name type="scientific">candidate division WOR-3 bacterium</name>
    <dbReference type="NCBI Taxonomy" id="2052148"/>
    <lineage>
        <taxon>Bacteria</taxon>
        <taxon>Bacteria division WOR-3</taxon>
    </lineage>
</organism>
<keyword evidence="1" id="KW-0472">Membrane</keyword>
<keyword evidence="1" id="KW-1133">Transmembrane helix</keyword>
<protein>
    <submittedName>
        <fullName evidence="2">VWA domain-containing protein</fullName>
    </submittedName>
</protein>
<comment type="caution">
    <text evidence="2">The sequence shown here is derived from an EMBL/GenBank/DDBJ whole genome shotgun (WGS) entry which is preliminary data.</text>
</comment>
<evidence type="ECO:0000313" key="2">
    <source>
        <dbReference type="EMBL" id="HHS51973.1"/>
    </source>
</evidence>
<feature type="transmembrane region" description="Helical" evidence="1">
    <location>
        <begin position="29"/>
        <end position="55"/>
    </location>
</feature>
<dbReference type="Gene3D" id="3.40.50.410">
    <property type="entry name" value="von Willebrand factor, type A domain"/>
    <property type="match status" value="1"/>
</dbReference>
<dbReference type="CDD" id="cd00198">
    <property type="entry name" value="vWFA"/>
    <property type="match status" value="1"/>
</dbReference>
<dbReference type="EMBL" id="DTLI01000098">
    <property type="protein sequence ID" value="HHS51973.1"/>
    <property type="molecule type" value="Genomic_DNA"/>
</dbReference>
<gene>
    <name evidence="2" type="ORF">ENW73_03765</name>
</gene>
<dbReference type="PANTHER" id="PTHR37947:SF1">
    <property type="entry name" value="BLL2462 PROTEIN"/>
    <property type="match status" value="1"/>
</dbReference>
<dbReference type="InterPro" id="IPR036465">
    <property type="entry name" value="vWFA_dom_sf"/>
</dbReference>
<dbReference type="PANTHER" id="PTHR37947">
    <property type="entry name" value="BLL2462 PROTEIN"/>
    <property type="match status" value="1"/>
</dbReference>
<dbReference type="SUPFAM" id="SSF52317">
    <property type="entry name" value="Class I glutamine amidotransferase-like"/>
    <property type="match status" value="1"/>
</dbReference>
<name>A0A7C6A983_UNCW3</name>
<feature type="transmembrane region" description="Helical" evidence="1">
    <location>
        <begin position="647"/>
        <end position="663"/>
    </location>
</feature>